<accession>A0A1F5F411</accession>
<comment type="similarity">
    <text evidence="3">Belongs to the SmpB family.</text>
</comment>
<comment type="subcellular location">
    <subcellularLocation>
        <location evidence="3">Cytoplasm</location>
    </subcellularLocation>
    <text evidence="3">The tmRNA-SmpB complex associates with stalled 70S ribosomes.</text>
</comment>
<evidence type="ECO:0000256" key="2">
    <source>
        <dbReference type="ARBA" id="ARBA00022884"/>
    </source>
</evidence>
<dbReference type="Pfam" id="PF01668">
    <property type="entry name" value="SmpB"/>
    <property type="match status" value="1"/>
</dbReference>
<name>A0A1F5F411_9BACT</name>
<dbReference type="EMBL" id="MFAK01000036">
    <property type="protein sequence ID" value="OGD74401.1"/>
    <property type="molecule type" value="Genomic_DNA"/>
</dbReference>
<dbReference type="Proteomes" id="UP000176191">
    <property type="component" value="Unassembled WGS sequence"/>
</dbReference>
<evidence type="ECO:0000313" key="4">
    <source>
        <dbReference type="EMBL" id="OGD74401.1"/>
    </source>
</evidence>
<comment type="function">
    <text evidence="3">Required for rescue of stalled ribosomes mediated by trans-translation. Binds to transfer-messenger RNA (tmRNA), required for stable association of tmRNA with ribosomes. tmRNA and SmpB together mimic tRNA shape, replacing the anticodon stem-loop with SmpB. tmRNA is encoded by the ssrA gene; the 2 termini fold to resemble tRNA(Ala) and it encodes a 'tag peptide', a short internal open reading frame. During trans-translation Ala-aminoacylated tmRNA acts like a tRNA, entering the A-site of stalled ribosomes, displacing the stalled mRNA. The ribosome then switches to translate the ORF on the tmRNA; the nascent peptide is terminated with the 'tag peptide' encoded by the tmRNA and targeted for degradation. The ribosome is freed to recommence translation, which seems to be the essential function of trans-translation.</text>
</comment>
<gene>
    <name evidence="3" type="primary">smpB</name>
    <name evidence="4" type="ORF">A2228_02715</name>
</gene>
<evidence type="ECO:0000313" key="5">
    <source>
        <dbReference type="Proteomes" id="UP000176191"/>
    </source>
</evidence>
<dbReference type="HAMAP" id="MF_00023">
    <property type="entry name" value="SmpB"/>
    <property type="match status" value="1"/>
</dbReference>
<keyword evidence="2 3" id="KW-0694">RNA-binding</keyword>
<reference evidence="4 5" key="1">
    <citation type="journal article" date="2016" name="Nat. Commun.">
        <title>Thousands of microbial genomes shed light on interconnected biogeochemical processes in an aquifer system.</title>
        <authorList>
            <person name="Anantharaman K."/>
            <person name="Brown C.T."/>
            <person name="Hug L.A."/>
            <person name="Sharon I."/>
            <person name="Castelle C.J."/>
            <person name="Probst A.J."/>
            <person name="Thomas B.C."/>
            <person name="Singh A."/>
            <person name="Wilkins M.J."/>
            <person name="Karaoz U."/>
            <person name="Brodie E.L."/>
            <person name="Williams K.H."/>
            <person name="Hubbard S.S."/>
            <person name="Banfield J.F."/>
        </authorList>
    </citation>
    <scope>NUCLEOTIDE SEQUENCE [LARGE SCALE GENOMIC DNA]</scope>
</reference>
<dbReference type="Gene3D" id="2.40.280.10">
    <property type="match status" value="1"/>
</dbReference>
<dbReference type="PANTHER" id="PTHR30308:SF2">
    <property type="entry name" value="SSRA-BINDING PROTEIN"/>
    <property type="match status" value="1"/>
</dbReference>
<proteinExistence type="inferred from homology"/>
<organism evidence="4 5">
    <name type="scientific">Candidatus Collierbacteria bacterium RIFOXYA2_FULL_46_10</name>
    <dbReference type="NCBI Taxonomy" id="1817726"/>
    <lineage>
        <taxon>Bacteria</taxon>
        <taxon>Candidatus Collieribacteriota</taxon>
    </lineage>
</organism>
<dbReference type="SUPFAM" id="SSF74982">
    <property type="entry name" value="Small protein B (SmpB)"/>
    <property type="match status" value="1"/>
</dbReference>
<sequence length="143" mass="16373">MIINKLAKREYAITDTYVAGVVLTGAEVKSLRGGRGSLRDGYVKLINGELYLVGADLPQYSHYSGKEYDAKRSRKLLMKAKEILKIQQQIEGKPLTLVPLRLFFQGRWVKCEIGIGKGKKEWEKREDIKKRDVDREMAKAMKN</sequence>
<evidence type="ECO:0000256" key="3">
    <source>
        <dbReference type="HAMAP-Rule" id="MF_00023"/>
    </source>
</evidence>
<dbReference type="GO" id="GO:0005829">
    <property type="term" value="C:cytosol"/>
    <property type="evidence" value="ECO:0007669"/>
    <property type="project" value="TreeGrafter"/>
</dbReference>
<dbReference type="InterPro" id="IPR000037">
    <property type="entry name" value="SsrA-bd_prot"/>
</dbReference>
<dbReference type="InterPro" id="IPR020081">
    <property type="entry name" value="SsrA-bd_prot_CS"/>
</dbReference>
<dbReference type="GO" id="GO:0070930">
    <property type="term" value="P:trans-translation-dependent protein tagging"/>
    <property type="evidence" value="ECO:0007669"/>
    <property type="project" value="TreeGrafter"/>
</dbReference>
<dbReference type="GO" id="GO:0070929">
    <property type="term" value="P:trans-translation"/>
    <property type="evidence" value="ECO:0007669"/>
    <property type="project" value="UniProtKB-UniRule"/>
</dbReference>
<dbReference type="InterPro" id="IPR023620">
    <property type="entry name" value="SmpB"/>
</dbReference>
<dbReference type="NCBIfam" id="NF003843">
    <property type="entry name" value="PRK05422.1"/>
    <property type="match status" value="1"/>
</dbReference>
<dbReference type="NCBIfam" id="TIGR00086">
    <property type="entry name" value="smpB"/>
    <property type="match status" value="1"/>
</dbReference>
<comment type="caution">
    <text evidence="4">The sequence shown here is derived from an EMBL/GenBank/DDBJ whole genome shotgun (WGS) entry which is preliminary data.</text>
</comment>
<dbReference type="PANTHER" id="PTHR30308">
    <property type="entry name" value="TMRNA-BINDING COMPONENT OF TRANS-TRANSLATION TAGGING COMPLEX"/>
    <property type="match status" value="1"/>
</dbReference>
<keyword evidence="1 3" id="KW-0963">Cytoplasm</keyword>
<dbReference type="PROSITE" id="PS01317">
    <property type="entry name" value="SSRP"/>
    <property type="match status" value="1"/>
</dbReference>
<protein>
    <recommendedName>
        <fullName evidence="3">SsrA-binding protein</fullName>
    </recommendedName>
    <alternativeName>
        <fullName evidence="3">Small protein B</fullName>
    </alternativeName>
</protein>
<evidence type="ECO:0000256" key="1">
    <source>
        <dbReference type="ARBA" id="ARBA00022490"/>
    </source>
</evidence>
<dbReference type="GO" id="GO:0003723">
    <property type="term" value="F:RNA binding"/>
    <property type="evidence" value="ECO:0007669"/>
    <property type="project" value="UniProtKB-UniRule"/>
</dbReference>
<dbReference type="AlphaFoldDB" id="A0A1F5F411"/>